<feature type="transmembrane region" description="Helical" evidence="6">
    <location>
        <begin position="293"/>
        <end position="315"/>
    </location>
</feature>
<evidence type="ECO:0000256" key="2">
    <source>
        <dbReference type="ARBA" id="ARBA00022475"/>
    </source>
</evidence>
<feature type="domain" description="MacB-like periplasmic core" evidence="8">
    <location>
        <begin position="20"/>
        <end position="237"/>
    </location>
</feature>
<dbReference type="GO" id="GO:0022857">
    <property type="term" value="F:transmembrane transporter activity"/>
    <property type="evidence" value="ECO:0007669"/>
    <property type="project" value="TreeGrafter"/>
</dbReference>
<keyword evidence="4 6" id="KW-1133">Transmembrane helix</keyword>
<keyword evidence="3 6" id="KW-0812">Transmembrane</keyword>
<keyword evidence="2" id="KW-1003">Cell membrane</keyword>
<evidence type="ECO:0000313" key="10">
    <source>
        <dbReference type="Proteomes" id="UP000488299"/>
    </source>
</evidence>
<organism evidence="9 10">
    <name type="scientific">Rudanella paleaurantiibacter</name>
    <dbReference type="NCBI Taxonomy" id="2614655"/>
    <lineage>
        <taxon>Bacteria</taxon>
        <taxon>Pseudomonadati</taxon>
        <taxon>Bacteroidota</taxon>
        <taxon>Cytophagia</taxon>
        <taxon>Cytophagales</taxon>
        <taxon>Cytophagaceae</taxon>
        <taxon>Rudanella</taxon>
    </lineage>
</organism>
<proteinExistence type="predicted"/>
<evidence type="ECO:0000256" key="4">
    <source>
        <dbReference type="ARBA" id="ARBA00022989"/>
    </source>
</evidence>
<feature type="domain" description="ABC3 transporter permease C-terminal" evidence="7">
    <location>
        <begin position="299"/>
        <end position="411"/>
    </location>
</feature>
<feature type="domain" description="ABC3 transporter permease C-terminal" evidence="7">
    <location>
        <begin position="691"/>
        <end position="804"/>
    </location>
</feature>
<evidence type="ECO:0000313" key="9">
    <source>
        <dbReference type="EMBL" id="KAB7732850.1"/>
    </source>
</evidence>
<dbReference type="RefSeq" id="WP_152122514.1">
    <property type="nucleotide sequence ID" value="NZ_WELI01000001.1"/>
</dbReference>
<accession>A0A7J5U6S0</accession>
<dbReference type="GO" id="GO:0005886">
    <property type="term" value="C:plasma membrane"/>
    <property type="evidence" value="ECO:0007669"/>
    <property type="project" value="UniProtKB-SubCell"/>
</dbReference>
<evidence type="ECO:0000259" key="8">
    <source>
        <dbReference type="Pfam" id="PF12704"/>
    </source>
</evidence>
<keyword evidence="5 6" id="KW-0472">Membrane</keyword>
<dbReference type="Pfam" id="PF12704">
    <property type="entry name" value="MacB_PCD"/>
    <property type="match status" value="1"/>
</dbReference>
<name>A0A7J5U6S0_9BACT</name>
<feature type="transmembrane region" description="Helical" evidence="6">
    <location>
        <begin position="340"/>
        <end position="367"/>
    </location>
</feature>
<comment type="subcellular location">
    <subcellularLocation>
        <location evidence="1">Cell membrane</location>
        <topology evidence="1">Multi-pass membrane protein</topology>
    </subcellularLocation>
</comment>
<sequence>MLTNYLKIAWRNLMRHKGISAINLVGLAFGLATCLLISLFVFDELSYDRFNTKADRIVRVIFRASINNEKIREATVMPPVAQTLKAQYPEVLEATRIRDAGTPVVAYADKAFREENIAYVDSNFFEVFTLPFRQGNSQTALNAPNTAVITTTMAQKYFGTANPMGQVLTFKGWNRAFRITGVMEPIPTNAHFHFDMLVSMAGLDEARQPTWMASNFFTYLVLPEGYNYRQLEAKLPQVIEKYMGPQLKQSMGMSLSQFRQKGNEVGLFLQPLTDIHLRSDIPFDLEPGSDIRYVYMFGAIALFMLLIACINFMNLSTAGSSKRAREVGIRKVMGSLKQELVGQFLCESILLTLLALTLGLVLAYAALPYFNALSGKTLTLSFQSTPWLMPGLLAFGLLVGLLAGSYPAFFLSAFRPINVLKGGSSAGKLTGGGQSIGLRRGLVVFQFFVSICLIMCTTVVYQQLQFIQHKKLGYDKEQVLVMRETWRLGAKEEQFRQELLRDARVINATVSGYVPAGPSNSNNFTVYPDNSPMQLFKTLAYEVDERYIPTLGMQIRQGRNFSRAFGTDSTAVILNQTAARVLGWGDTALGHTLSRTDNNGRKATYHVIGIVNDFHFRSLHEPISPLVMLYGHNGGSVIAKVKTPEVTALLASLQKQWTAYGTEAPFLYTFLNESYNNTYRAEQKTGQILGLFAGLTIFVACLGLFGLAMFTAEQRTKEIGVRKVLGASVLGIVALLSRDFLKLVAIAILLASPIAWWVMQQWLQGFAYKIDMSIGVFVGAGGLAILIALLTVSYQSIRAARVNPVKSLRSE</sequence>
<evidence type="ECO:0000256" key="6">
    <source>
        <dbReference type="SAM" id="Phobius"/>
    </source>
</evidence>
<protein>
    <submittedName>
        <fullName evidence="9">FtsX-like permease family protein</fullName>
    </submittedName>
</protein>
<comment type="caution">
    <text evidence="9">The sequence shown here is derived from an EMBL/GenBank/DDBJ whole genome shotgun (WGS) entry which is preliminary data.</text>
</comment>
<evidence type="ECO:0000256" key="3">
    <source>
        <dbReference type="ARBA" id="ARBA00022692"/>
    </source>
</evidence>
<feature type="transmembrane region" description="Helical" evidence="6">
    <location>
        <begin position="688"/>
        <end position="712"/>
    </location>
</feature>
<evidence type="ECO:0000259" key="7">
    <source>
        <dbReference type="Pfam" id="PF02687"/>
    </source>
</evidence>
<evidence type="ECO:0000256" key="1">
    <source>
        <dbReference type="ARBA" id="ARBA00004651"/>
    </source>
</evidence>
<dbReference type="Pfam" id="PF02687">
    <property type="entry name" value="FtsX"/>
    <property type="match status" value="2"/>
</dbReference>
<dbReference type="Proteomes" id="UP000488299">
    <property type="component" value="Unassembled WGS sequence"/>
</dbReference>
<feature type="transmembrane region" description="Helical" evidence="6">
    <location>
        <begin position="772"/>
        <end position="792"/>
    </location>
</feature>
<dbReference type="PANTHER" id="PTHR30572">
    <property type="entry name" value="MEMBRANE COMPONENT OF TRANSPORTER-RELATED"/>
    <property type="match status" value="1"/>
</dbReference>
<feature type="transmembrane region" description="Helical" evidence="6">
    <location>
        <begin position="724"/>
        <end position="752"/>
    </location>
</feature>
<dbReference type="InterPro" id="IPR025857">
    <property type="entry name" value="MacB_PCD"/>
</dbReference>
<dbReference type="EMBL" id="WELI01000001">
    <property type="protein sequence ID" value="KAB7732850.1"/>
    <property type="molecule type" value="Genomic_DNA"/>
</dbReference>
<feature type="transmembrane region" description="Helical" evidence="6">
    <location>
        <begin position="21"/>
        <end position="42"/>
    </location>
</feature>
<gene>
    <name evidence="9" type="ORF">F5984_02565</name>
</gene>
<dbReference type="PANTHER" id="PTHR30572:SF18">
    <property type="entry name" value="ABC-TYPE MACROLIDE FAMILY EXPORT SYSTEM PERMEASE COMPONENT 2"/>
    <property type="match status" value="1"/>
</dbReference>
<feature type="transmembrane region" description="Helical" evidence="6">
    <location>
        <begin position="387"/>
        <end position="411"/>
    </location>
</feature>
<dbReference type="AlphaFoldDB" id="A0A7J5U6S0"/>
<evidence type="ECO:0000256" key="5">
    <source>
        <dbReference type="ARBA" id="ARBA00023136"/>
    </source>
</evidence>
<reference evidence="9 10" key="1">
    <citation type="submission" date="2019-10" db="EMBL/GenBank/DDBJ databases">
        <title>Rudanella paleaurantiibacter sp. nov., isolated from sludge.</title>
        <authorList>
            <person name="Xu S.Q."/>
        </authorList>
    </citation>
    <scope>NUCLEOTIDE SEQUENCE [LARGE SCALE GENOMIC DNA]</scope>
    <source>
        <strain evidence="9 10">HX-22-17</strain>
    </source>
</reference>
<keyword evidence="10" id="KW-1185">Reference proteome</keyword>
<dbReference type="InterPro" id="IPR003838">
    <property type="entry name" value="ABC3_permease_C"/>
</dbReference>
<dbReference type="InterPro" id="IPR050250">
    <property type="entry name" value="Macrolide_Exporter_MacB"/>
</dbReference>
<feature type="transmembrane region" description="Helical" evidence="6">
    <location>
        <begin position="442"/>
        <end position="461"/>
    </location>
</feature>